<dbReference type="AlphaFoldDB" id="A0A2W4VUK8"/>
<feature type="region of interest" description="Disordered" evidence="1">
    <location>
        <begin position="26"/>
        <end position="51"/>
    </location>
</feature>
<evidence type="ECO:0000256" key="1">
    <source>
        <dbReference type="SAM" id="MobiDB-lite"/>
    </source>
</evidence>
<feature type="chain" id="PRO_5015851708" evidence="2">
    <location>
        <begin position="25"/>
        <end position="241"/>
    </location>
</feature>
<feature type="region of interest" description="Disordered" evidence="1">
    <location>
        <begin position="212"/>
        <end position="241"/>
    </location>
</feature>
<organism evidence="3 4">
    <name type="scientific">Leptolyngbya foveolarum</name>
    <dbReference type="NCBI Taxonomy" id="47253"/>
    <lineage>
        <taxon>Bacteria</taxon>
        <taxon>Bacillati</taxon>
        <taxon>Cyanobacteriota</taxon>
        <taxon>Cyanophyceae</taxon>
        <taxon>Leptolyngbyales</taxon>
        <taxon>Leptolyngbyaceae</taxon>
        <taxon>Leptolyngbya group</taxon>
        <taxon>Leptolyngbya</taxon>
    </lineage>
</organism>
<feature type="signal peptide" evidence="2">
    <location>
        <begin position="1"/>
        <end position="24"/>
    </location>
</feature>
<proteinExistence type="predicted"/>
<protein>
    <submittedName>
        <fullName evidence="3">Uncharacterized protein</fullName>
    </submittedName>
</protein>
<dbReference type="EMBL" id="QBMC01000126">
    <property type="protein sequence ID" value="PZO13405.1"/>
    <property type="molecule type" value="Genomic_DNA"/>
</dbReference>
<evidence type="ECO:0000313" key="3">
    <source>
        <dbReference type="EMBL" id="PZO13405.1"/>
    </source>
</evidence>
<feature type="compositionally biased region" description="Polar residues" evidence="1">
    <location>
        <begin position="214"/>
        <end position="241"/>
    </location>
</feature>
<reference evidence="3 4" key="2">
    <citation type="submission" date="2018-06" db="EMBL/GenBank/DDBJ databases">
        <title>Metagenomic assembly of (sub)arctic Cyanobacteria and their associated microbiome from non-axenic cultures.</title>
        <authorList>
            <person name="Baurain D."/>
        </authorList>
    </citation>
    <scope>NUCLEOTIDE SEQUENCE [LARGE SCALE GENOMIC DNA]</scope>
    <source>
        <strain evidence="3">ULC129bin1</strain>
    </source>
</reference>
<evidence type="ECO:0000256" key="2">
    <source>
        <dbReference type="SAM" id="SignalP"/>
    </source>
</evidence>
<reference evidence="4" key="1">
    <citation type="submission" date="2018-04" db="EMBL/GenBank/DDBJ databases">
        <authorList>
            <person name="Cornet L."/>
        </authorList>
    </citation>
    <scope>NUCLEOTIDE SEQUENCE [LARGE SCALE GENOMIC DNA]</scope>
</reference>
<name>A0A2W4VUK8_9CYAN</name>
<gene>
    <name evidence="3" type="ORF">DCF25_16180</name>
</gene>
<comment type="caution">
    <text evidence="3">The sequence shown here is derived from an EMBL/GenBank/DDBJ whole genome shotgun (WGS) entry which is preliminary data.</text>
</comment>
<dbReference type="Proteomes" id="UP000249354">
    <property type="component" value="Unassembled WGS sequence"/>
</dbReference>
<sequence length="241" mass="25878">MQIAKRFSYAVSFVVLTALLTAQAPGKSAPASVDQRSTAGLKTGEEPGKLIGPNVDCDGDGDRNDVRIDFDGDSQPDECVVDREPIPEPPFQQTYQPSAADFYNRLPTVGSNTTYQCGDGLYEITLARPTENSVVYSAQGLTISEAVTYDDLDPNLNHPLIVQDPVDGIRYSFEQSQGDEFYEYEIADYGGNVGLYIYQTGAQIVATPCEAAQGASQNVSPGNSQSNDPSTTAPQAKLQSS</sequence>
<evidence type="ECO:0000313" key="4">
    <source>
        <dbReference type="Proteomes" id="UP000249354"/>
    </source>
</evidence>
<keyword evidence="2" id="KW-0732">Signal</keyword>
<accession>A0A2W4VUK8</accession>